<sequence length="96" mass="10847">MRELATVEKTETPPGWAWEKNHMGGAKLVRQGWHNFGSETERMLSINISDCASYRVTSLENSGLRGISRLRVAYGQTQKQRAATFHDLKAEPDGWV</sequence>
<keyword evidence="2" id="KW-1185">Reference proteome</keyword>
<protein>
    <submittedName>
        <fullName evidence="1">Uncharacterized protein</fullName>
    </submittedName>
</protein>
<evidence type="ECO:0000313" key="1">
    <source>
        <dbReference type="EMBL" id="ROL47326.1"/>
    </source>
</evidence>
<comment type="caution">
    <text evidence="1">The sequence shown here is derived from an EMBL/GenBank/DDBJ whole genome shotgun (WGS) entry which is preliminary data.</text>
</comment>
<accession>A0A3N0YMA4</accession>
<gene>
    <name evidence="1" type="ORF">DPX16_16914</name>
</gene>
<organism evidence="1 2">
    <name type="scientific">Anabarilius grahami</name>
    <name type="common">Kanglang fish</name>
    <name type="synonym">Barilius grahami</name>
    <dbReference type="NCBI Taxonomy" id="495550"/>
    <lineage>
        <taxon>Eukaryota</taxon>
        <taxon>Metazoa</taxon>
        <taxon>Chordata</taxon>
        <taxon>Craniata</taxon>
        <taxon>Vertebrata</taxon>
        <taxon>Euteleostomi</taxon>
        <taxon>Actinopterygii</taxon>
        <taxon>Neopterygii</taxon>
        <taxon>Teleostei</taxon>
        <taxon>Ostariophysi</taxon>
        <taxon>Cypriniformes</taxon>
        <taxon>Xenocyprididae</taxon>
        <taxon>Xenocypridinae</taxon>
        <taxon>Xenocypridinae incertae sedis</taxon>
        <taxon>Anabarilius</taxon>
    </lineage>
</organism>
<dbReference type="EMBL" id="RJVU01035834">
    <property type="protein sequence ID" value="ROL47326.1"/>
    <property type="molecule type" value="Genomic_DNA"/>
</dbReference>
<reference evidence="1 2" key="1">
    <citation type="submission" date="2018-10" db="EMBL/GenBank/DDBJ databases">
        <title>Genome assembly for a Yunnan-Guizhou Plateau 3E fish, Anabarilius grahami (Regan), and its evolutionary and genetic applications.</title>
        <authorList>
            <person name="Jiang W."/>
        </authorList>
    </citation>
    <scope>NUCLEOTIDE SEQUENCE [LARGE SCALE GENOMIC DNA]</scope>
    <source>
        <strain evidence="1">AG-KIZ</strain>
        <tissue evidence="1">Muscle</tissue>
    </source>
</reference>
<evidence type="ECO:0000313" key="2">
    <source>
        <dbReference type="Proteomes" id="UP000281406"/>
    </source>
</evidence>
<proteinExistence type="predicted"/>
<name>A0A3N0YMA4_ANAGA</name>
<dbReference type="AlphaFoldDB" id="A0A3N0YMA4"/>
<dbReference type="Proteomes" id="UP000281406">
    <property type="component" value="Unassembled WGS sequence"/>
</dbReference>